<name>A0A0S2TFH2_9GAMM</name>
<dbReference type="KEGG" id="tee:Tel_12255"/>
<dbReference type="STRING" id="1748243.Tel_12255"/>
<dbReference type="Gene3D" id="3.30.450.20">
    <property type="entry name" value="PAS domain"/>
    <property type="match status" value="2"/>
</dbReference>
<dbReference type="EMBL" id="CP013099">
    <property type="protein sequence ID" value="ALP53844.1"/>
    <property type="molecule type" value="Genomic_DNA"/>
</dbReference>
<feature type="transmembrane region" description="Helical" evidence="1">
    <location>
        <begin position="633"/>
        <end position="654"/>
    </location>
</feature>
<protein>
    <submittedName>
        <fullName evidence="2">Uncharacterized protein</fullName>
    </submittedName>
</protein>
<accession>A0A0S2TFH2</accession>
<keyword evidence="1" id="KW-0812">Transmembrane</keyword>
<dbReference type="CDD" id="cd12913">
    <property type="entry name" value="PDC1_MCP_like"/>
    <property type="match status" value="1"/>
</dbReference>
<sequence length="677" mass="75921">MHRLLWLTCLVSLLGVGVLSYQHVSYKNSIYASAKADLRQLTADAAARIDAVLRQAMNSAETLANGLTEGGIDRDHMLHRLREMLVANPYAYGGSISFVPYGYTPDVRLYSAYYSKSGRDGALEFLQLADVYDYTAPEYDWYVQAMDKGNRWSEPYWDEAGKTYMITYSALFYRVHPDSGEKTANGVVTIDISMAQIRDIIESLNIGPSGFGALTTRDGNYLYHPNYEYVQTRQNIRDVARQKNDADRLVIADRAARGEGGVIDHVSTTTGEASWLIFATVPTSGWSLQNTFIKSDLDINVDTLRQQILWIIISAILFCSTLAALLLKASFGSPFRVWLLTAIVSVLLIVGISIIWDLALTYHPSIHSSGVKVSDKATLQAVMNSYRQSSESKHLDPPLYVPTGVYIDAIEFNNANDVLVTGRLWQTYGDDYPQELAKGLQIGRAKSVKMEELGRYPVAGGEVLQWAFQAILRVPVDYSRYPLEVEHLDMQLLPLAKTQNVVLVPDLDAYTLTTATLLPGLDQGAFLPGWKLNEAYFVLRALQKNTDFGIEQAFEREVMPTLYYEIGVKRVFIDAFISNLTPLIVVSIVLFAVALLSKHVEVGRLMSICVAVFFVVVFSHLDIRKSISAGEIFYLEYFFFVIYFVIILVPMDAFRLALGMRSPFFEYQNGLLAKAIY</sequence>
<keyword evidence="3" id="KW-1185">Reference proteome</keyword>
<dbReference type="Pfam" id="PF22673">
    <property type="entry name" value="MCP-like_PDC_1"/>
    <property type="match status" value="1"/>
</dbReference>
<reference evidence="2" key="1">
    <citation type="submission" date="2015-10" db="EMBL/GenBank/DDBJ databases">
        <title>Description of Candidatus Tenderia electrophaga gen. nov, sp. nov., an Uncultivated Electroautotroph from a Biocathode Enrichment.</title>
        <authorList>
            <person name="Eddie B.J."/>
            <person name="Malanoski A.P."/>
            <person name="Wang Z."/>
            <person name="Hall R.J."/>
            <person name="Oh S.D."/>
            <person name="Heiner C."/>
            <person name="Lin B."/>
            <person name="Strycharz-Glaven S.M."/>
        </authorList>
    </citation>
    <scope>NUCLEOTIDE SEQUENCE [LARGE SCALE GENOMIC DNA]</scope>
    <source>
        <strain evidence="2">NRL1</strain>
    </source>
</reference>
<organism evidence="2 3">
    <name type="scientific">Candidatus Tenderia electrophaga</name>
    <dbReference type="NCBI Taxonomy" id="1748243"/>
    <lineage>
        <taxon>Bacteria</taxon>
        <taxon>Pseudomonadati</taxon>
        <taxon>Pseudomonadota</taxon>
        <taxon>Gammaproteobacteria</taxon>
        <taxon>Candidatus Tenderiales</taxon>
        <taxon>Candidatus Tenderiaceae</taxon>
        <taxon>Candidatus Tenderia</taxon>
    </lineage>
</organism>
<feature type="transmembrane region" description="Helical" evidence="1">
    <location>
        <begin position="339"/>
        <end position="359"/>
    </location>
</feature>
<evidence type="ECO:0000313" key="3">
    <source>
        <dbReference type="Proteomes" id="UP000055136"/>
    </source>
</evidence>
<evidence type="ECO:0000256" key="1">
    <source>
        <dbReference type="SAM" id="Phobius"/>
    </source>
</evidence>
<dbReference type="Proteomes" id="UP000055136">
    <property type="component" value="Chromosome"/>
</dbReference>
<keyword evidence="1" id="KW-1133">Transmembrane helix</keyword>
<proteinExistence type="predicted"/>
<feature type="transmembrane region" description="Helical" evidence="1">
    <location>
        <begin position="603"/>
        <end position="621"/>
    </location>
</feature>
<keyword evidence="1" id="KW-0472">Membrane</keyword>
<dbReference type="CDD" id="cd12912">
    <property type="entry name" value="PDC2_MCP_like"/>
    <property type="match status" value="1"/>
</dbReference>
<feature type="transmembrane region" description="Helical" evidence="1">
    <location>
        <begin position="308"/>
        <end position="327"/>
    </location>
</feature>
<evidence type="ECO:0000313" key="2">
    <source>
        <dbReference type="EMBL" id="ALP53844.1"/>
    </source>
</evidence>
<dbReference type="AlphaFoldDB" id="A0A0S2TFH2"/>
<gene>
    <name evidence="2" type="ORF">Tel_12255</name>
</gene>
<feature type="transmembrane region" description="Helical" evidence="1">
    <location>
        <begin position="576"/>
        <end position="596"/>
    </location>
</feature>